<evidence type="ECO:0000313" key="2">
    <source>
        <dbReference type="EMBL" id="PHQ34761.1"/>
    </source>
</evidence>
<accession>A0A2G1W6X8</accession>
<evidence type="ECO:0000256" key="1">
    <source>
        <dbReference type="SAM" id="MobiDB-lite"/>
    </source>
</evidence>
<comment type="caution">
    <text evidence="2">The sequence shown here is derived from an EMBL/GenBank/DDBJ whole genome shotgun (WGS) entry which is preliminary data.</text>
</comment>
<protein>
    <submittedName>
        <fullName evidence="2">Uncharacterized protein</fullName>
    </submittedName>
</protein>
<dbReference type="EMBL" id="NIZW01000009">
    <property type="protein sequence ID" value="PHQ34761.1"/>
    <property type="molecule type" value="Genomic_DNA"/>
</dbReference>
<evidence type="ECO:0000313" key="3">
    <source>
        <dbReference type="Proteomes" id="UP000225740"/>
    </source>
</evidence>
<gene>
    <name evidence="2" type="ORF">CEE69_12850</name>
</gene>
<organism evidence="2 3">
    <name type="scientific">Rhodopirellula bahusiensis</name>
    <dbReference type="NCBI Taxonomy" id="2014065"/>
    <lineage>
        <taxon>Bacteria</taxon>
        <taxon>Pseudomonadati</taxon>
        <taxon>Planctomycetota</taxon>
        <taxon>Planctomycetia</taxon>
        <taxon>Pirellulales</taxon>
        <taxon>Pirellulaceae</taxon>
        <taxon>Rhodopirellula</taxon>
    </lineage>
</organism>
<feature type="region of interest" description="Disordered" evidence="1">
    <location>
        <begin position="29"/>
        <end position="65"/>
    </location>
</feature>
<proteinExistence type="predicted"/>
<keyword evidence="3" id="KW-1185">Reference proteome</keyword>
<sequence>MNSLFKGNISHRSPAVEVSSLGSLFARVSARGTETKKQKVGQASRLSIHKTQAGSLRHTRKKPAE</sequence>
<dbReference type="AlphaFoldDB" id="A0A2G1W6X8"/>
<dbReference type="Proteomes" id="UP000225740">
    <property type="component" value="Unassembled WGS sequence"/>
</dbReference>
<reference evidence="2 3" key="1">
    <citation type="submission" date="2017-06" db="EMBL/GenBank/DDBJ databases">
        <title>Description of Rhodopirellula bahusiensis sp. nov.</title>
        <authorList>
            <person name="Kizina J."/>
            <person name="Harder J."/>
        </authorList>
    </citation>
    <scope>NUCLEOTIDE SEQUENCE [LARGE SCALE GENOMIC DNA]</scope>
    <source>
        <strain evidence="2 3">SWK21</strain>
    </source>
</reference>
<name>A0A2G1W6X8_9BACT</name>